<evidence type="ECO:0000256" key="1">
    <source>
        <dbReference type="SAM" id="SignalP"/>
    </source>
</evidence>
<accession>A0ABS9KZB4</accession>
<sequence length="332" mass="38176">MSQLLLRSIIFLSLVGSMQVSAQDKVTIANGDTLPDARFYLKGEGHEYVEENARALLALLTYTHQHKNVRYLVMECGPDQAYLANYYLRNGGDSFPSNNFLYMREAFWKNLYEFNRTLPENARIKVYGFDHNRFVHTSRALKLMFGNDPRVSDRELRRYLFKVMDWETQKWDASLQEYFAKDLALLRPISAHYADELKKLLGNDYSAYLSIIENKTPMVSYVKRDKQMIAQFMDSLPSMNEGNILFNYGVAHTALNGEGFGERLNDDKRFRGAVCGIFPYYIKTDKPAALQSIESKIPPAVRDAAGRAPALSLIAIDPSSKFKRATWLYVHR</sequence>
<protein>
    <recommendedName>
        <fullName evidence="4">Erythromycin esterase</fullName>
    </recommendedName>
</protein>
<dbReference type="RefSeq" id="WP_237876536.1">
    <property type="nucleotide sequence ID" value="NZ_JAKLTR010000024.1"/>
</dbReference>
<comment type="caution">
    <text evidence="2">The sequence shown here is derived from an EMBL/GenBank/DDBJ whole genome shotgun (WGS) entry which is preliminary data.</text>
</comment>
<organism evidence="2 3">
    <name type="scientific">Terrimonas ginsenosidimutans</name>
    <dbReference type="NCBI Taxonomy" id="2908004"/>
    <lineage>
        <taxon>Bacteria</taxon>
        <taxon>Pseudomonadati</taxon>
        <taxon>Bacteroidota</taxon>
        <taxon>Chitinophagia</taxon>
        <taxon>Chitinophagales</taxon>
        <taxon>Chitinophagaceae</taxon>
        <taxon>Terrimonas</taxon>
    </lineage>
</organism>
<dbReference type="Proteomes" id="UP001165367">
    <property type="component" value="Unassembled WGS sequence"/>
</dbReference>
<evidence type="ECO:0000313" key="3">
    <source>
        <dbReference type="Proteomes" id="UP001165367"/>
    </source>
</evidence>
<keyword evidence="1" id="KW-0732">Signal</keyword>
<keyword evidence="3" id="KW-1185">Reference proteome</keyword>
<feature type="signal peptide" evidence="1">
    <location>
        <begin position="1"/>
        <end position="22"/>
    </location>
</feature>
<reference evidence="2" key="1">
    <citation type="submission" date="2022-01" db="EMBL/GenBank/DDBJ databases">
        <authorList>
            <person name="Jo J.-H."/>
            <person name="Im W.-T."/>
        </authorList>
    </citation>
    <scope>NUCLEOTIDE SEQUENCE</scope>
    <source>
        <strain evidence="2">NA20</strain>
    </source>
</reference>
<dbReference type="EMBL" id="JAKLTR010000024">
    <property type="protein sequence ID" value="MCG2617722.1"/>
    <property type="molecule type" value="Genomic_DNA"/>
</dbReference>
<dbReference type="SUPFAM" id="SSF159501">
    <property type="entry name" value="EreA/ChaN-like"/>
    <property type="match status" value="1"/>
</dbReference>
<gene>
    <name evidence="2" type="ORF">LZZ85_25700</name>
</gene>
<proteinExistence type="predicted"/>
<name>A0ABS9KZB4_9BACT</name>
<feature type="chain" id="PRO_5047174516" description="Erythromycin esterase" evidence="1">
    <location>
        <begin position="23"/>
        <end position="332"/>
    </location>
</feature>
<evidence type="ECO:0000313" key="2">
    <source>
        <dbReference type="EMBL" id="MCG2617722.1"/>
    </source>
</evidence>
<evidence type="ECO:0008006" key="4">
    <source>
        <dbReference type="Google" id="ProtNLM"/>
    </source>
</evidence>